<keyword evidence="3" id="KW-0378">Hydrolase</keyword>
<dbReference type="Pfam" id="PF00753">
    <property type="entry name" value="Lactamase_B"/>
    <property type="match status" value="1"/>
</dbReference>
<sequence length="334" mass="36258">MAFSRRTFFAGAASAPVFVNFLTRSAAAQDAETSEVDASSTSTRVQALPIQRTRVGEHVVTAISDGYLDISLDLLTNIDADAATDLLASKFQGDPPVTTGINAYVVEMADRLVLIDTGGAGAFPEMGKLNERIRQAGFQPTDITDVLMTHLHPDHVGGLVIDGQLAFANANVHVHQTEFDYWTSTENRDAAPESARGFFDTARTAMETTGDKVQTFSGDNEVVPGITSRELFGHTPGHTGFMIGEAENGLFVWGDIVHVGPIQFARPDVGIAFDANPEQAIETRQRILEELASNRTRIAGMHIAFPSFGHVVTGDRENEAYRFIPSDWEYVIEG</sequence>
<dbReference type="EMBL" id="LC066397">
    <property type="protein sequence ID" value="BAT31085.1"/>
    <property type="molecule type" value="Genomic_DNA"/>
</dbReference>
<evidence type="ECO:0000256" key="3">
    <source>
        <dbReference type="ARBA" id="ARBA00022801"/>
    </source>
</evidence>
<dbReference type="InterPro" id="IPR036866">
    <property type="entry name" value="RibonucZ/Hydroxyglut_hydro"/>
</dbReference>
<dbReference type="PANTHER" id="PTHR42978">
    <property type="entry name" value="QUORUM-QUENCHING LACTONASE YTNP-RELATED-RELATED"/>
    <property type="match status" value="1"/>
</dbReference>
<dbReference type="InterPro" id="IPR001279">
    <property type="entry name" value="Metallo-B-lactamas"/>
</dbReference>
<organism evidence="7">
    <name type="scientific">Fulvimarina pelagi</name>
    <dbReference type="NCBI Taxonomy" id="217511"/>
    <lineage>
        <taxon>Bacteria</taxon>
        <taxon>Pseudomonadati</taxon>
        <taxon>Pseudomonadota</taxon>
        <taxon>Alphaproteobacteria</taxon>
        <taxon>Hyphomicrobiales</taxon>
        <taxon>Aurantimonadaceae</taxon>
        <taxon>Fulvimarina</taxon>
    </lineage>
</organism>
<dbReference type="AlphaFoldDB" id="A0A0P0ZB70"/>
<keyword evidence="4" id="KW-0862">Zinc</keyword>
<keyword evidence="2" id="KW-0479">Metal-binding</keyword>
<evidence type="ECO:0000256" key="1">
    <source>
        <dbReference type="ARBA" id="ARBA00007749"/>
    </source>
</evidence>
<dbReference type="SMART" id="SM00849">
    <property type="entry name" value="Lactamase_B"/>
    <property type="match status" value="1"/>
</dbReference>
<dbReference type="GO" id="GO:0016787">
    <property type="term" value="F:hydrolase activity"/>
    <property type="evidence" value="ECO:0007669"/>
    <property type="project" value="UniProtKB-KW"/>
</dbReference>
<evidence type="ECO:0000313" key="7">
    <source>
        <dbReference type="EMBL" id="BAT31085.1"/>
    </source>
</evidence>
<evidence type="ECO:0000259" key="6">
    <source>
        <dbReference type="SMART" id="SM00849"/>
    </source>
</evidence>
<dbReference type="RefSeq" id="WP_007065616.1">
    <property type="nucleotide sequence ID" value="NZ_BBWO01000017.1"/>
</dbReference>
<dbReference type="Gene3D" id="3.60.15.10">
    <property type="entry name" value="Ribonuclease Z/Hydroxyacylglutathione hydrolase-like"/>
    <property type="match status" value="1"/>
</dbReference>
<dbReference type="PANTHER" id="PTHR42978:SF6">
    <property type="entry name" value="QUORUM-QUENCHING LACTONASE YTNP-RELATED"/>
    <property type="match status" value="1"/>
</dbReference>
<proteinExistence type="inferred from homology"/>
<feature type="signal peptide" evidence="5">
    <location>
        <begin position="1"/>
        <end position="28"/>
    </location>
</feature>
<dbReference type="GO" id="GO:0046872">
    <property type="term" value="F:metal ion binding"/>
    <property type="evidence" value="ECO:0007669"/>
    <property type="project" value="UniProtKB-KW"/>
</dbReference>
<dbReference type="SUPFAM" id="SSF56281">
    <property type="entry name" value="Metallo-hydrolase/oxidoreductase"/>
    <property type="match status" value="1"/>
</dbReference>
<accession>A0A0P0ZB70</accession>
<feature type="chain" id="PRO_5006058302" evidence="5">
    <location>
        <begin position="29"/>
        <end position="334"/>
    </location>
</feature>
<evidence type="ECO:0000256" key="5">
    <source>
        <dbReference type="SAM" id="SignalP"/>
    </source>
</evidence>
<reference evidence="7" key="1">
    <citation type="journal article" date="2015" name="Proc. Natl. Acad. Sci. U.S.A.">
        <title>Bacterial clade with the ribosomal RNA operon on a small plasmid rather than the chromosome.</title>
        <authorList>
            <person name="Anda M."/>
            <person name="Ohtsubo Y."/>
            <person name="Okubo T."/>
            <person name="Sugawara M."/>
            <person name="Nagata Y."/>
            <person name="Tsuda M."/>
            <person name="Minamisawa K."/>
            <person name="Mitsui H."/>
        </authorList>
    </citation>
    <scope>NUCLEOTIDE SEQUENCE</scope>
    <source>
        <strain evidence="7">DSM 15513</strain>
    </source>
</reference>
<dbReference type="OrthoDB" id="9803916at2"/>
<dbReference type="InterPro" id="IPR051013">
    <property type="entry name" value="MBL_superfamily_lactonases"/>
</dbReference>
<protein>
    <submittedName>
        <fullName evidence="7">Beta-lactamase-like protein</fullName>
    </submittedName>
</protein>
<comment type="similarity">
    <text evidence="1">Belongs to the metallo-beta-lactamase superfamily.</text>
</comment>
<feature type="domain" description="Metallo-beta-lactamase" evidence="6">
    <location>
        <begin position="100"/>
        <end position="302"/>
    </location>
</feature>
<evidence type="ECO:0000256" key="2">
    <source>
        <dbReference type="ARBA" id="ARBA00022723"/>
    </source>
</evidence>
<keyword evidence="5" id="KW-0732">Signal</keyword>
<name>A0A0P0ZB70_9HYPH</name>
<evidence type="ECO:0000256" key="4">
    <source>
        <dbReference type="ARBA" id="ARBA00022833"/>
    </source>
</evidence>
<dbReference type="CDD" id="cd07720">
    <property type="entry name" value="OPHC2-like_MBL-fold"/>
    <property type="match status" value="1"/>
</dbReference>